<proteinExistence type="predicted"/>
<protein>
    <submittedName>
        <fullName evidence="2">Putative secreted protein</fullName>
    </submittedName>
</protein>
<sequence length="159" mass="18108">MFWPIVHALHVVASLVRASALGYNGCLMSLISVFTTSRSALRGVLSCVYHYEAAIFSTRIPNKLLRWIANAEARARGKVLSITVRHTERIPHSSMKHMKGYMSIVRGKGVGLRPVIFIACPAYRFGRNGNRREMFSIFEDRLRWRDAWSGDPPIWCAWS</sequence>
<organism evidence="2">
    <name type="scientific">Anopheles marajoara</name>
    <dbReference type="NCBI Taxonomy" id="58244"/>
    <lineage>
        <taxon>Eukaryota</taxon>
        <taxon>Metazoa</taxon>
        <taxon>Ecdysozoa</taxon>
        <taxon>Arthropoda</taxon>
        <taxon>Hexapoda</taxon>
        <taxon>Insecta</taxon>
        <taxon>Pterygota</taxon>
        <taxon>Neoptera</taxon>
        <taxon>Endopterygota</taxon>
        <taxon>Diptera</taxon>
        <taxon>Nematocera</taxon>
        <taxon>Culicoidea</taxon>
        <taxon>Culicidae</taxon>
        <taxon>Anophelinae</taxon>
        <taxon>Anopheles</taxon>
    </lineage>
</organism>
<evidence type="ECO:0000256" key="1">
    <source>
        <dbReference type="SAM" id="SignalP"/>
    </source>
</evidence>
<feature type="signal peptide" evidence="1">
    <location>
        <begin position="1"/>
        <end position="18"/>
    </location>
</feature>
<name>A0A2M4C753_9DIPT</name>
<keyword evidence="1" id="KW-0732">Signal</keyword>
<dbReference type="EMBL" id="GGFJ01011667">
    <property type="protein sequence ID" value="MBW60808.1"/>
    <property type="molecule type" value="Transcribed_RNA"/>
</dbReference>
<feature type="chain" id="PRO_5014921542" evidence="1">
    <location>
        <begin position="19"/>
        <end position="159"/>
    </location>
</feature>
<evidence type="ECO:0000313" key="2">
    <source>
        <dbReference type="EMBL" id="MBW60808.1"/>
    </source>
</evidence>
<accession>A0A2M4C753</accession>
<reference evidence="2" key="1">
    <citation type="submission" date="2018-01" db="EMBL/GenBank/DDBJ databases">
        <title>An insight into the sialome of Amazonian anophelines.</title>
        <authorList>
            <person name="Ribeiro J.M."/>
            <person name="Scarpassa V."/>
            <person name="Calvo E."/>
        </authorList>
    </citation>
    <scope>NUCLEOTIDE SEQUENCE</scope>
    <source>
        <tissue evidence="2">Salivary glands</tissue>
    </source>
</reference>
<dbReference type="AlphaFoldDB" id="A0A2M4C753"/>